<dbReference type="Gene3D" id="3.40.630.10">
    <property type="entry name" value="Zn peptidases"/>
    <property type="match status" value="1"/>
</dbReference>
<organism evidence="3 4">
    <name type="scientific">Trichoglossum hirsutum</name>
    <dbReference type="NCBI Taxonomy" id="265104"/>
    <lineage>
        <taxon>Eukaryota</taxon>
        <taxon>Fungi</taxon>
        <taxon>Dikarya</taxon>
        <taxon>Ascomycota</taxon>
        <taxon>Pezizomycotina</taxon>
        <taxon>Geoglossomycetes</taxon>
        <taxon>Geoglossales</taxon>
        <taxon>Geoglossaceae</taxon>
        <taxon>Trichoglossum</taxon>
    </lineage>
</organism>
<name>A0A9P8LGQ3_9PEZI</name>
<dbReference type="SUPFAM" id="SSF55031">
    <property type="entry name" value="Bacterial exopeptidase dimerisation domain"/>
    <property type="match status" value="1"/>
</dbReference>
<evidence type="ECO:0000259" key="2">
    <source>
        <dbReference type="Pfam" id="PF07687"/>
    </source>
</evidence>
<accession>A0A9P8LGQ3</accession>
<dbReference type="CDD" id="cd03887">
    <property type="entry name" value="M20_Acy1L2"/>
    <property type="match status" value="1"/>
</dbReference>
<dbReference type="InterPro" id="IPR011650">
    <property type="entry name" value="Peptidase_M20_dimer"/>
</dbReference>
<feature type="domain" description="Peptidase M20 dimerisation" evidence="2">
    <location>
        <begin position="181"/>
        <end position="271"/>
    </location>
</feature>
<keyword evidence="4" id="KW-1185">Reference proteome</keyword>
<dbReference type="Proteomes" id="UP000750711">
    <property type="component" value="Unassembled WGS sequence"/>
</dbReference>
<dbReference type="PANTHER" id="PTHR30575">
    <property type="entry name" value="PEPTIDASE M20"/>
    <property type="match status" value="1"/>
</dbReference>
<evidence type="ECO:0000313" key="3">
    <source>
        <dbReference type="EMBL" id="KAH0565070.1"/>
    </source>
</evidence>
<dbReference type="InterPro" id="IPR036264">
    <property type="entry name" value="Bact_exopeptidase_dim_dom"/>
</dbReference>
<comment type="caution">
    <text evidence="3">The sequence shown here is derived from an EMBL/GenBank/DDBJ whole genome shotgun (WGS) entry which is preliminary data.</text>
</comment>
<dbReference type="Pfam" id="PF01546">
    <property type="entry name" value="Peptidase_M20"/>
    <property type="match status" value="1"/>
</dbReference>
<dbReference type="PANTHER" id="PTHR30575:SF0">
    <property type="entry name" value="XAA-ARG DIPEPTIDASE"/>
    <property type="match status" value="1"/>
</dbReference>
<proteinExistence type="inferred from homology"/>
<dbReference type="Gene3D" id="3.30.70.360">
    <property type="match status" value="1"/>
</dbReference>
<dbReference type="InterPro" id="IPR002933">
    <property type="entry name" value="Peptidase_M20"/>
</dbReference>
<dbReference type="Pfam" id="PF07687">
    <property type="entry name" value="M20_dimer"/>
    <property type="match status" value="1"/>
</dbReference>
<comment type="similarity">
    <text evidence="1">Belongs to the peptidase M20A family.</text>
</comment>
<dbReference type="GO" id="GO:0016805">
    <property type="term" value="F:dipeptidase activity"/>
    <property type="evidence" value="ECO:0007669"/>
    <property type="project" value="TreeGrafter"/>
</dbReference>
<evidence type="ECO:0000256" key="1">
    <source>
        <dbReference type="ARBA" id="ARBA00006247"/>
    </source>
</evidence>
<protein>
    <recommendedName>
        <fullName evidence="2">Peptidase M20 dimerisation domain-containing protein</fullName>
    </recommendedName>
</protein>
<gene>
    <name evidence="3" type="ORF">GP486_001538</name>
</gene>
<dbReference type="FunFam" id="3.30.70.360:FF:000004">
    <property type="entry name" value="Peptidase M20 domain-containing protein 2"/>
    <property type="match status" value="1"/>
</dbReference>
<reference evidence="3" key="1">
    <citation type="submission" date="2021-03" db="EMBL/GenBank/DDBJ databases">
        <title>Comparative genomics and phylogenomic investigation of the class Geoglossomycetes provide insights into ecological specialization and systematics.</title>
        <authorList>
            <person name="Melie T."/>
            <person name="Pirro S."/>
            <person name="Miller A.N."/>
            <person name="Quandt A."/>
        </authorList>
    </citation>
    <scope>NUCLEOTIDE SEQUENCE</scope>
    <source>
        <strain evidence="3">CAQ_001_2017</strain>
    </source>
</reference>
<dbReference type="EMBL" id="JAGHQM010000140">
    <property type="protein sequence ID" value="KAH0565070.1"/>
    <property type="molecule type" value="Genomic_DNA"/>
</dbReference>
<dbReference type="AlphaFoldDB" id="A0A9P8LGQ3"/>
<sequence>MTRNPELAWKEYTAHDKICDYFESLGSDYLVIRHAYEIDTSFLIQATNNKPSENYVFPPSDSPPVVVFNAEYDALPNMALIPDTDPPQYKPAHACGHNLIASASIAAFIGCWEALKFTGCPGIVRLLGTPAEESGGGKIKLLESGAYYRVDACMMVHPGPLTSDPDLRALAFTRSLASQRVTVDYGGVASHAGLAPWKGKNALDAVVTSYVGISALRQQLEPSLRVAGIITNGGKAANVIPDHTRAEYSIRAETRKDLDDLREKVVRCFEAGGQAAGCTADVDE</sequence>
<dbReference type="SUPFAM" id="SSF53187">
    <property type="entry name" value="Zn-dependent exopeptidases"/>
    <property type="match status" value="1"/>
</dbReference>
<dbReference type="InterPro" id="IPR052030">
    <property type="entry name" value="Peptidase_M20/M20A_hydrolases"/>
</dbReference>
<evidence type="ECO:0000313" key="4">
    <source>
        <dbReference type="Proteomes" id="UP000750711"/>
    </source>
</evidence>